<keyword evidence="1" id="KW-1133">Transmembrane helix</keyword>
<accession>A0A1S6YFN7</accession>
<name>A0A1S6YFN7_DENOF</name>
<keyword evidence="1" id="KW-0812">Transmembrane</keyword>
<feature type="transmembrane region" description="Helical" evidence="1">
    <location>
        <begin position="40"/>
        <end position="58"/>
    </location>
</feature>
<dbReference type="EMBL" id="KX130308">
    <property type="protein sequence ID" value="AQX44086.1"/>
    <property type="molecule type" value="mRNA"/>
</dbReference>
<evidence type="ECO:0000313" key="2">
    <source>
        <dbReference type="EMBL" id="AQX44086.1"/>
    </source>
</evidence>
<sequence length="141" mass="14298">MFSSELACQGGHFLFSLHRSAAGAATAPLVSAASTMGTSIAVAAPIVTIAAAAAARVFRRHPDHWDIGGGEAFGRGGAGGGDEESLMQALIGSAMVLVSGPVCQSLNPAQFIRRVVGRITAVDHDTDGGFRGIGTCQRSFG</sequence>
<keyword evidence="1" id="KW-0472">Membrane</keyword>
<reference evidence="2" key="1">
    <citation type="submission" date="2016-04" db="EMBL/GenBank/DDBJ databases">
        <authorList>
            <person name="Evans L.H."/>
            <person name="Alamgir A."/>
            <person name="Owens N."/>
            <person name="Weber N.D."/>
            <person name="Virtaneva K."/>
            <person name="Barbian K."/>
            <person name="Babar A."/>
            <person name="Rosenke K."/>
        </authorList>
    </citation>
    <scope>NUCLEOTIDE SEQUENCE</scope>
</reference>
<protein>
    <submittedName>
        <fullName evidence="2">Uncharacterized protein</fullName>
    </submittedName>
</protein>
<dbReference type="AlphaFoldDB" id="A0A1S6YFN7"/>
<reference evidence="2" key="2">
    <citation type="journal article" date="2017" name="Plant J.">
        <title>Concomitant loss of NDH complex-related genes within chloroplast and nuclear genomes in some orchids.</title>
        <authorList>
            <person name="Lin C.S."/>
            <person name="Chen J.J."/>
            <person name="Chiu C.C."/>
            <person name="Hsiao H.C."/>
            <person name="Yang C.J."/>
            <person name="Jin X.H."/>
            <person name="Leebens-Mack J."/>
            <person name="dePamphilis C.W."/>
            <person name="Huang Y.T."/>
            <person name="Yang L.H."/>
            <person name="Chang W.J."/>
            <person name="Kui L."/>
            <person name="Wong G.K."/>
            <person name="Hu J.M."/>
            <person name="Wang W."/>
            <person name="Shih M.C."/>
        </authorList>
    </citation>
    <scope>NUCLEOTIDE SEQUENCE</scope>
</reference>
<proteinExistence type="evidence at transcript level"/>
<organism evidence="2">
    <name type="scientific">Dendrobium officinale</name>
    <name type="common">Orchid</name>
    <dbReference type="NCBI Taxonomy" id="142615"/>
    <lineage>
        <taxon>Eukaryota</taxon>
        <taxon>Viridiplantae</taxon>
        <taxon>Streptophyta</taxon>
        <taxon>Embryophyta</taxon>
        <taxon>Tracheophyta</taxon>
        <taxon>Spermatophyta</taxon>
        <taxon>Magnoliopsida</taxon>
        <taxon>Liliopsida</taxon>
        <taxon>Asparagales</taxon>
        <taxon>Orchidaceae</taxon>
        <taxon>Epidendroideae</taxon>
        <taxon>Malaxideae</taxon>
        <taxon>Dendrobiinae</taxon>
        <taxon>Dendrobium</taxon>
    </lineage>
</organism>
<evidence type="ECO:0000256" key="1">
    <source>
        <dbReference type="SAM" id="Phobius"/>
    </source>
</evidence>